<dbReference type="RefSeq" id="WP_184670672.1">
    <property type="nucleotide sequence ID" value="NZ_BAABAI010000022.1"/>
</dbReference>
<accession>A0A7W7T5Y4</accession>
<keyword evidence="2" id="KW-1185">Reference proteome</keyword>
<name>A0A7W7T5Y4_9PSEU</name>
<proteinExistence type="predicted"/>
<dbReference type="Proteomes" id="UP000542674">
    <property type="component" value="Unassembled WGS sequence"/>
</dbReference>
<evidence type="ECO:0008006" key="3">
    <source>
        <dbReference type="Google" id="ProtNLM"/>
    </source>
</evidence>
<comment type="caution">
    <text evidence="1">The sequence shown here is derived from an EMBL/GenBank/DDBJ whole genome shotgun (WGS) entry which is preliminary data.</text>
</comment>
<organism evidence="1 2">
    <name type="scientific">Saccharothrix violaceirubra</name>
    <dbReference type="NCBI Taxonomy" id="413306"/>
    <lineage>
        <taxon>Bacteria</taxon>
        <taxon>Bacillati</taxon>
        <taxon>Actinomycetota</taxon>
        <taxon>Actinomycetes</taxon>
        <taxon>Pseudonocardiales</taxon>
        <taxon>Pseudonocardiaceae</taxon>
        <taxon>Saccharothrix</taxon>
    </lineage>
</organism>
<dbReference type="AlphaFoldDB" id="A0A7W7T5Y4"/>
<evidence type="ECO:0000313" key="1">
    <source>
        <dbReference type="EMBL" id="MBB4966582.1"/>
    </source>
</evidence>
<gene>
    <name evidence="1" type="ORF">F4559_003941</name>
</gene>
<reference evidence="1 2" key="1">
    <citation type="submission" date="2020-08" db="EMBL/GenBank/DDBJ databases">
        <title>Sequencing the genomes of 1000 actinobacteria strains.</title>
        <authorList>
            <person name="Klenk H.-P."/>
        </authorList>
    </citation>
    <scope>NUCLEOTIDE SEQUENCE [LARGE SCALE GENOMIC DNA]</scope>
    <source>
        <strain evidence="1 2">DSM 45084</strain>
    </source>
</reference>
<sequence length="201" mass="21844">MSDDRLTAQERATLLVLLAEARELTNADLRAVAGLSLDGASRRRLNDLDLVTSTKVGRAYVHELTDRGAVRCAEEFGAERPARSGYASATLYAVLAGLRRWLDDTDHAVADLFRPDLARRVLDAHRAVTGAHGPVRLADLRDRLADVPRADLDRVLDALARRAGVHLWAEADQKTLTDRDRDAALVLGGSARHVLVVGEAG</sequence>
<protein>
    <recommendedName>
        <fullName evidence="3">Winged helix DNA-binding protein</fullName>
    </recommendedName>
</protein>
<evidence type="ECO:0000313" key="2">
    <source>
        <dbReference type="Proteomes" id="UP000542674"/>
    </source>
</evidence>
<dbReference type="EMBL" id="JACHJS010000001">
    <property type="protein sequence ID" value="MBB4966582.1"/>
    <property type="molecule type" value="Genomic_DNA"/>
</dbReference>